<feature type="chain" id="PRO_5016404030" description="YARHG domain-containing protein" evidence="1">
    <location>
        <begin position="20"/>
        <end position="681"/>
    </location>
</feature>
<comment type="caution">
    <text evidence="2">The sequence shown here is derived from an EMBL/GenBank/DDBJ whole genome shotgun (WGS) entry which is preliminary data.</text>
</comment>
<keyword evidence="1" id="KW-0732">Signal</keyword>
<gene>
    <name evidence="2" type="ORF">CLV31_1111</name>
</gene>
<keyword evidence="3" id="KW-1185">Reference proteome</keyword>
<feature type="signal peptide" evidence="1">
    <location>
        <begin position="1"/>
        <end position="19"/>
    </location>
</feature>
<proteinExistence type="predicted"/>
<evidence type="ECO:0000256" key="1">
    <source>
        <dbReference type="SAM" id="SignalP"/>
    </source>
</evidence>
<accession>A0A326RNA0</accession>
<dbReference type="EMBL" id="QKTX01000011">
    <property type="protein sequence ID" value="PZV80835.1"/>
    <property type="molecule type" value="Genomic_DNA"/>
</dbReference>
<dbReference type="Proteomes" id="UP000248917">
    <property type="component" value="Unassembled WGS sequence"/>
</dbReference>
<dbReference type="AlphaFoldDB" id="A0A326RNA0"/>
<dbReference type="RefSeq" id="WP_111393627.1">
    <property type="nucleotide sequence ID" value="NZ_QKTX01000011.1"/>
</dbReference>
<protein>
    <recommendedName>
        <fullName evidence="4">YARHG domain-containing protein</fullName>
    </recommendedName>
</protein>
<dbReference type="OrthoDB" id="5512913at2"/>
<evidence type="ECO:0008006" key="4">
    <source>
        <dbReference type="Google" id="ProtNLM"/>
    </source>
</evidence>
<organism evidence="2 3">
    <name type="scientific">Algoriphagus aquaeductus</name>
    <dbReference type="NCBI Taxonomy" id="475299"/>
    <lineage>
        <taxon>Bacteria</taxon>
        <taxon>Pseudomonadati</taxon>
        <taxon>Bacteroidota</taxon>
        <taxon>Cytophagia</taxon>
        <taxon>Cytophagales</taxon>
        <taxon>Cyclobacteriaceae</taxon>
        <taxon>Algoriphagus</taxon>
    </lineage>
</organism>
<sequence>MRIFLVFFLILNFAFHAFAQDELIKDTDIPALNREIARLESEYQKQKERQYWSLPQTVGHYFELKTSDPSPLIQLLENNPAFERLMEEFANLQIDRNLLILENRYINYKNKEITELKTFEIRNSRNHLLSNQYDSLMTFGDYHFTVRNHYGTKTPEKIFGFYLPQPLKKQPIPERYADWLRYGETLVDVSVPVFFEKKSEPQQFLVRENSIIDSLVSYFEITTAKPQYPDDKANLEQFYQASSLWQDRISHFSDSLFHHDSAFRSLLEESLIYAEKEKVSNGYLEKFTAEYISKARALNLMRQNQQVGSCSFDTGPENQLRRIAGLAAETHQWNIFIQAFLNIMNDRASRVANSNIASASRKTYAEELTKLDLDLFRLLLGINFRILVEEGDQHYSGSGDKIAQAFASLPEEYQVRFENELSNILSDTSLDDFNSLHFYNTFLNYQYFMRETSRAKAIGQVILELEKKLPASIRARIDNPHLELFEVLHKEQKELDRFEVLRSSVADIISSDFSGDCWNATLTEKGSDGKIIYNLTMSMEEGITPLSNFLDQMPVLKMRVSEHEFLRKLMDQDPENRLYVNFVTDRSLVDRNGRITSEIPNEIKESKDFTDVISLHILHPNRRFVQYLLFQDQTVLMMKIPKDFSIPGYGFEDLVTQQFEGFLISEYFSYKLFDEKGNMLN</sequence>
<reference evidence="2 3" key="1">
    <citation type="submission" date="2018-06" db="EMBL/GenBank/DDBJ databases">
        <title>Genomic Encyclopedia of Archaeal and Bacterial Type Strains, Phase II (KMG-II): from individual species to whole genera.</title>
        <authorList>
            <person name="Goeker M."/>
        </authorList>
    </citation>
    <scope>NUCLEOTIDE SEQUENCE [LARGE SCALE GENOMIC DNA]</scope>
    <source>
        <strain evidence="2 3">T4</strain>
    </source>
</reference>
<evidence type="ECO:0000313" key="3">
    <source>
        <dbReference type="Proteomes" id="UP000248917"/>
    </source>
</evidence>
<name>A0A326RNA0_9BACT</name>
<evidence type="ECO:0000313" key="2">
    <source>
        <dbReference type="EMBL" id="PZV80835.1"/>
    </source>
</evidence>